<dbReference type="Gene3D" id="1.10.10.10">
    <property type="entry name" value="Winged helix-like DNA-binding domain superfamily/Winged helix DNA-binding domain"/>
    <property type="match status" value="1"/>
</dbReference>
<keyword evidence="5" id="KW-0804">Transcription</keyword>
<accession>A0A1G7WYN2</accession>
<evidence type="ECO:0000313" key="11">
    <source>
        <dbReference type="Proteomes" id="UP000199134"/>
    </source>
</evidence>
<sequence>MTETETNLIAGLLKKSPKAQQQMLDLYGRDVFAQVVRIVSVIENAEEVYQDVFIKVFNNINRYNAERSSLKTWISRIAYNESISFLRHKGMPVVYFEDQGDKAEALSDTEVDETFGHANQETVQLIRTALKYLPPDERAIITMFYYDELSLKEIADITESIPSTIASKLSRTRKKLCRIIKMLQS</sequence>
<dbReference type="Proteomes" id="UP000198779">
    <property type="component" value="Unassembled WGS sequence"/>
</dbReference>
<dbReference type="OrthoDB" id="1027298at2"/>
<dbReference type="RefSeq" id="WP_091817638.1">
    <property type="nucleotide sequence ID" value="NZ_FNCQ01000009.1"/>
</dbReference>
<evidence type="ECO:0000313" key="9">
    <source>
        <dbReference type="EMBL" id="SDO07804.1"/>
    </source>
</evidence>
<dbReference type="InterPro" id="IPR014284">
    <property type="entry name" value="RNA_pol_sigma-70_dom"/>
</dbReference>
<dbReference type="InterPro" id="IPR039425">
    <property type="entry name" value="RNA_pol_sigma-70-like"/>
</dbReference>
<proteinExistence type="inferred from homology"/>
<dbReference type="STRING" id="645274.SAMN04487901_10948"/>
<dbReference type="Pfam" id="PF04542">
    <property type="entry name" value="Sigma70_r2"/>
    <property type="match status" value="1"/>
</dbReference>
<name>A0A1H0GLP3_9BACT</name>
<dbReference type="Gene3D" id="1.10.1740.10">
    <property type="match status" value="1"/>
</dbReference>
<keyword evidence="3" id="KW-0731">Sigma factor</keyword>
<dbReference type="CDD" id="cd06171">
    <property type="entry name" value="Sigma70_r4"/>
    <property type="match status" value="1"/>
</dbReference>
<keyword evidence="2" id="KW-0805">Transcription regulation</keyword>
<evidence type="ECO:0000313" key="10">
    <source>
        <dbReference type="Proteomes" id="UP000198779"/>
    </source>
</evidence>
<dbReference type="GO" id="GO:0003677">
    <property type="term" value="F:DNA binding"/>
    <property type="evidence" value="ECO:0007669"/>
    <property type="project" value="UniProtKB-KW"/>
</dbReference>
<protein>
    <submittedName>
        <fullName evidence="9">RNA polymerase sigma-70 factor, ECF subfamily</fullName>
    </submittedName>
</protein>
<gene>
    <name evidence="9" type="ORF">SAMN04487900_10965</name>
    <name evidence="8" type="ORF">SAMN04487901_10948</name>
</gene>
<feature type="domain" description="RNA polymerase sigma factor 70 region 4 type 2" evidence="7">
    <location>
        <begin position="125"/>
        <end position="176"/>
    </location>
</feature>
<evidence type="ECO:0000256" key="1">
    <source>
        <dbReference type="ARBA" id="ARBA00010641"/>
    </source>
</evidence>
<reference evidence="9 10" key="2">
    <citation type="submission" date="2016-10" db="EMBL/GenBank/DDBJ databases">
        <authorList>
            <person name="Varghese N."/>
            <person name="Submissions S."/>
        </authorList>
    </citation>
    <scope>NUCLEOTIDE SEQUENCE</scope>
    <source>
        <strain evidence="9">BP1-145</strain>
        <strain evidence="10">BP1-148</strain>
    </source>
</reference>
<evidence type="ECO:0000256" key="4">
    <source>
        <dbReference type="ARBA" id="ARBA00023125"/>
    </source>
</evidence>
<evidence type="ECO:0000256" key="2">
    <source>
        <dbReference type="ARBA" id="ARBA00023015"/>
    </source>
</evidence>
<dbReference type="GO" id="GO:0006352">
    <property type="term" value="P:DNA-templated transcription initiation"/>
    <property type="evidence" value="ECO:0007669"/>
    <property type="project" value="InterPro"/>
</dbReference>
<dbReference type="NCBIfam" id="TIGR02937">
    <property type="entry name" value="sigma70-ECF"/>
    <property type="match status" value="1"/>
</dbReference>
<evidence type="ECO:0000259" key="6">
    <source>
        <dbReference type="Pfam" id="PF04542"/>
    </source>
</evidence>
<dbReference type="Pfam" id="PF08281">
    <property type="entry name" value="Sigma70_r4_2"/>
    <property type="match status" value="1"/>
</dbReference>
<evidence type="ECO:0000256" key="5">
    <source>
        <dbReference type="ARBA" id="ARBA00023163"/>
    </source>
</evidence>
<dbReference type="SUPFAM" id="SSF88659">
    <property type="entry name" value="Sigma3 and sigma4 domains of RNA polymerase sigma factors"/>
    <property type="match status" value="1"/>
</dbReference>
<evidence type="ECO:0000313" key="8">
    <source>
        <dbReference type="EMBL" id="SDG77001.1"/>
    </source>
</evidence>
<evidence type="ECO:0000259" key="7">
    <source>
        <dbReference type="Pfam" id="PF08281"/>
    </source>
</evidence>
<dbReference type="AlphaFoldDB" id="A0A1H0GLP3"/>
<dbReference type="SUPFAM" id="SSF88946">
    <property type="entry name" value="Sigma2 domain of RNA polymerase sigma factors"/>
    <property type="match status" value="1"/>
</dbReference>
<dbReference type="PANTHER" id="PTHR43133">
    <property type="entry name" value="RNA POLYMERASE ECF-TYPE SIGMA FACTO"/>
    <property type="match status" value="1"/>
</dbReference>
<reference evidence="8 11" key="1">
    <citation type="submission" date="2016-10" db="EMBL/GenBank/DDBJ databases">
        <authorList>
            <person name="de Groot N.N."/>
        </authorList>
    </citation>
    <scope>NUCLEOTIDE SEQUENCE [LARGE SCALE GENOMIC DNA]</scope>
    <source>
        <strain evidence="11">BP1-145</strain>
        <strain evidence="8">BP1-148</strain>
    </source>
</reference>
<feature type="domain" description="RNA polymerase sigma-70 region 2" evidence="6">
    <location>
        <begin position="26"/>
        <end position="89"/>
    </location>
</feature>
<dbReference type="InterPro" id="IPR036388">
    <property type="entry name" value="WH-like_DNA-bd_sf"/>
</dbReference>
<comment type="similarity">
    <text evidence="1">Belongs to the sigma-70 factor family. ECF subfamily.</text>
</comment>
<organism evidence="9 11">
    <name type="scientific">Prevotella communis</name>
    <dbReference type="NCBI Taxonomy" id="2913614"/>
    <lineage>
        <taxon>Bacteria</taxon>
        <taxon>Pseudomonadati</taxon>
        <taxon>Bacteroidota</taxon>
        <taxon>Bacteroidia</taxon>
        <taxon>Bacteroidales</taxon>
        <taxon>Prevotellaceae</taxon>
        <taxon>Prevotella</taxon>
    </lineage>
</organism>
<dbReference type="InterPro" id="IPR013325">
    <property type="entry name" value="RNA_pol_sigma_r2"/>
</dbReference>
<dbReference type="GO" id="GO:0016987">
    <property type="term" value="F:sigma factor activity"/>
    <property type="evidence" value="ECO:0007669"/>
    <property type="project" value="UniProtKB-KW"/>
</dbReference>
<keyword evidence="4" id="KW-0238">DNA-binding</keyword>
<accession>A0A1H0GLP3</accession>
<dbReference type="Proteomes" id="UP000199134">
    <property type="component" value="Unassembled WGS sequence"/>
</dbReference>
<keyword evidence="10" id="KW-1185">Reference proteome</keyword>
<dbReference type="InterPro" id="IPR013324">
    <property type="entry name" value="RNA_pol_sigma_r3/r4-like"/>
</dbReference>
<dbReference type="InterPro" id="IPR013249">
    <property type="entry name" value="RNA_pol_sigma70_r4_t2"/>
</dbReference>
<dbReference type="EMBL" id="FNIW01000009">
    <property type="protein sequence ID" value="SDO07804.1"/>
    <property type="molecule type" value="Genomic_DNA"/>
</dbReference>
<dbReference type="InterPro" id="IPR007627">
    <property type="entry name" value="RNA_pol_sigma70_r2"/>
</dbReference>
<evidence type="ECO:0000256" key="3">
    <source>
        <dbReference type="ARBA" id="ARBA00023082"/>
    </source>
</evidence>
<dbReference type="PANTHER" id="PTHR43133:SF8">
    <property type="entry name" value="RNA POLYMERASE SIGMA FACTOR HI_1459-RELATED"/>
    <property type="match status" value="1"/>
</dbReference>
<dbReference type="EMBL" id="FNCQ01000009">
    <property type="protein sequence ID" value="SDG77001.1"/>
    <property type="molecule type" value="Genomic_DNA"/>
</dbReference>